<dbReference type="RefSeq" id="WP_213542009.1">
    <property type="nucleotide sequence ID" value="NZ_AP023418.1"/>
</dbReference>
<sequence length="446" mass="49670">MSDVRKPDARETALEVLMQVDSANAWSDGGLKRTIAKNKLDSRDAALATRLCYGVIQNRMLLDYYIGCWCSQRPERLESVIRNILRLGGYQILFLDKVPPRAAVNEAVEMTKRHRREKAAGMVNAILRKFAANREDMPPLPKGSPAQTLSLRYSHPRWLVERLLSLIGEEETEAYLRMNNQVVPTTIQTNPLKGTPEELEKLLRQTGAQVEPHPWLAGCFSVSGTGDLEQLSAFREGRFTVQDAAARLVATVAAPAPEDRVLDVCAAPGGKSFAMAMDRRDRGQILSCDVHPHKLKLIDSGAQRLGITSIRTALADAREEHAAWLEQADVVVADVPCSGLGIIRKKPDIRYKNPRDLAQLPAIQGDILENACRYVCPGGVLVYSTCTVLPEENQEIIHVFLSRHPEFRRETFTLPGPVGLCDGEATLWPQRLGTDGFYICRMRRKA</sequence>
<dbReference type="PRINTS" id="PR02008">
    <property type="entry name" value="RCMTFAMILY"/>
</dbReference>
<evidence type="ECO:0000259" key="14">
    <source>
        <dbReference type="PROSITE" id="PS51686"/>
    </source>
</evidence>
<dbReference type="InterPro" id="IPR001678">
    <property type="entry name" value="MeTrfase_RsmB-F_NOP2_dom"/>
</dbReference>
<dbReference type="Proteomes" id="UP000681035">
    <property type="component" value="Chromosome"/>
</dbReference>
<feature type="active site" description="Nucleophile" evidence="13">
    <location>
        <position position="386"/>
    </location>
</feature>
<dbReference type="Pfam" id="PF22458">
    <property type="entry name" value="RsmF-B_ferredox"/>
    <property type="match status" value="1"/>
</dbReference>
<dbReference type="CDD" id="cd02440">
    <property type="entry name" value="AdoMet_MTases"/>
    <property type="match status" value="1"/>
</dbReference>
<feature type="binding site" evidence="13">
    <location>
        <position position="289"/>
    </location>
    <ligand>
        <name>S-adenosyl-L-methionine</name>
        <dbReference type="ChEBI" id="CHEBI:59789"/>
    </ligand>
</feature>
<reference evidence="15" key="1">
    <citation type="submission" date="2020-09" db="EMBL/GenBank/DDBJ databases">
        <title>New species isolated from human feces.</title>
        <authorList>
            <person name="Kitahara M."/>
            <person name="Shigeno Y."/>
            <person name="Shime M."/>
            <person name="Matsumoto Y."/>
            <person name="Nakamura S."/>
            <person name="Motooka D."/>
            <person name="Fukuoka S."/>
            <person name="Nishikawa H."/>
            <person name="Benno Y."/>
        </authorList>
    </citation>
    <scope>NUCLEOTIDE SEQUENCE</scope>
    <source>
        <strain evidence="15">MM50</strain>
    </source>
</reference>
<dbReference type="InterPro" id="IPR004573">
    <property type="entry name" value="rRNA_ssu_MeTfrase_B"/>
</dbReference>
<organism evidence="15 16">
    <name type="scientific">Vescimonas coprocola</name>
    <dbReference type="NCBI Taxonomy" id="2714355"/>
    <lineage>
        <taxon>Bacteria</taxon>
        <taxon>Bacillati</taxon>
        <taxon>Bacillota</taxon>
        <taxon>Clostridia</taxon>
        <taxon>Eubacteriales</taxon>
        <taxon>Oscillospiraceae</taxon>
        <taxon>Vescimonas</taxon>
    </lineage>
</organism>
<evidence type="ECO:0000313" key="16">
    <source>
        <dbReference type="Proteomes" id="UP000681035"/>
    </source>
</evidence>
<dbReference type="KEGG" id="vcop:MM50RIKEN_10190"/>
<dbReference type="GO" id="GO:0003723">
    <property type="term" value="F:RNA binding"/>
    <property type="evidence" value="ECO:0007669"/>
    <property type="project" value="UniProtKB-UniRule"/>
</dbReference>
<evidence type="ECO:0000256" key="6">
    <source>
        <dbReference type="ARBA" id="ARBA00022603"/>
    </source>
</evidence>
<evidence type="ECO:0000256" key="4">
    <source>
        <dbReference type="ARBA" id="ARBA00022490"/>
    </source>
</evidence>
<feature type="domain" description="SAM-dependent MTase RsmB/NOP-type" evidence="14">
    <location>
        <begin position="175"/>
        <end position="445"/>
    </location>
</feature>
<dbReference type="GO" id="GO:0006355">
    <property type="term" value="P:regulation of DNA-templated transcription"/>
    <property type="evidence" value="ECO:0007669"/>
    <property type="project" value="InterPro"/>
</dbReference>
<comment type="subcellular location">
    <subcellularLocation>
        <location evidence="2">Cytoplasm</location>
    </subcellularLocation>
</comment>
<dbReference type="SUPFAM" id="SSF48013">
    <property type="entry name" value="NusB-like"/>
    <property type="match status" value="1"/>
</dbReference>
<keyword evidence="8 13" id="KW-0949">S-adenosyl-L-methionine</keyword>
<evidence type="ECO:0000256" key="12">
    <source>
        <dbReference type="ARBA" id="ARBA00047283"/>
    </source>
</evidence>
<dbReference type="PROSITE" id="PS51686">
    <property type="entry name" value="SAM_MT_RSMB_NOP"/>
    <property type="match status" value="1"/>
</dbReference>
<dbReference type="InterPro" id="IPR035926">
    <property type="entry name" value="NusB-like_sf"/>
</dbReference>
<evidence type="ECO:0000256" key="5">
    <source>
        <dbReference type="ARBA" id="ARBA00022552"/>
    </source>
</evidence>
<dbReference type="EMBL" id="AP023418">
    <property type="protein sequence ID" value="BCK81256.1"/>
    <property type="molecule type" value="Genomic_DNA"/>
</dbReference>
<evidence type="ECO:0000256" key="8">
    <source>
        <dbReference type="ARBA" id="ARBA00022691"/>
    </source>
</evidence>
<dbReference type="InterPro" id="IPR049560">
    <property type="entry name" value="MeTrfase_RsmB-F_NOP2_cat"/>
</dbReference>
<dbReference type="NCBIfam" id="NF011494">
    <property type="entry name" value="PRK14902.1"/>
    <property type="match status" value="1"/>
</dbReference>
<dbReference type="GO" id="GO:0005737">
    <property type="term" value="C:cytoplasm"/>
    <property type="evidence" value="ECO:0007669"/>
    <property type="project" value="UniProtKB-SubCell"/>
</dbReference>
<evidence type="ECO:0000256" key="2">
    <source>
        <dbReference type="ARBA" id="ARBA00004496"/>
    </source>
</evidence>
<feature type="binding site" evidence="13">
    <location>
        <position position="334"/>
    </location>
    <ligand>
        <name>S-adenosyl-L-methionine</name>
        <dbReference type="ChEBI" id="CHEBI:59789"/>
    </ligand>
</feature>
<evidence type="ECO:0000256" key="13">
    <source>
        <dbReference type="PROSITE-ProRule" id="PRU01023"/>
    </source>
</evidence>
<dbReference type="InterPro" id="IPR006027">
    <property type="entry name" value="NusB_RsmB_TIM44"/>
</dbReference>
<dbReference type="EC" id="2.1.1.176" evidence="3"/>
<feature type="binding site" evidence="13">
    <location>
        <begin position="265"/>
        <end position="271"/>
    </location>
    <ligand>
        <name>S-adenosyl-L-methionine</name>
        <dbReference type="ChEBI" id="CHEBI:59789"/>
    </ligand>
</feature>
<feature type="binding site" evidence="13">
    <location>
        <position position="316"/>
    </location>
    <ligand>
        <name>S-adenosyl-L-methionine</name>
        <dbReference type="ChEBI" id="CHEBI:59789"/>
    </ligand>
</feature>
<comment type="catalytic activity">
    <reaction evidence="12">
        <text>cytidine(967) in 16S rRNA + S-adenosyl-L-methionine = 5-methylcytidine(967) in 16S rRNA + S-adenosyl-L-homocysteine + H(+)</text>
        <dbReference type="Rhea" id="RHEA:42748"/>
        <dbReference type="Rhea" id="RHEA-COMP:10219"/>
        <dbReference type="Rhea" id="RHEA-COMP:10220"/>
        <dbReference type="ChEBI" id="CHEBI:15378"/>
        <dbReference type="ChEBI" id="CHEBI:57856"/>
        <dbReference type="ChEBI" id="CHEBI:59789"/>
        <dbReference type="ChEBI" id="CHEBI:74483"/>
        <dbReference type="ChEBI" id="CHEBI:82748"/>
        <dbReference type="EC" id="2.1.1.176"/>
    </reaction>
</comment>
<comment type="similarity">
    <text evidence="13">Belongs to the class I-like SAM-binding methyltransferase superfamily. RsmB/NOP family.</text>
</comment>
<dbReference type="SUPFAM" id="SSF53335">
    <property type="entry name" value="S-adenosyl-L-methionine-dependent methyltransferases"/>
    <property type="match status" value="1"/>
</dbReference>
<protein>
    <recommendedName>
        <fullName evidence="3">16S rRNA (cytosine(967)-C(5))-methyltransferase</fullName>
        <ecNumber evidence="3">2.1.1.176</ecNumber>
    </recommendedName>
    <alternativeName>
        <fullName evidence="10">16S rRNA m5C967 methyltransferase</fullName>
    </alternativeName>
    <alternativeName>
        <fullName evidence="11">rRNA (cytosine-C(5)-)-methyltransferase RsmB</fullName>
    </alternativeName>
</protein>
<keyword evidence="7 13" id="KW-0808">Transferase</keyword>
<keyword evidence="4" id="KW-0963">Cytoplasm</keyword>
<name>A0A810Q6F7_9FIRM</name>
<keyword evidence="9 13" id="KW-0694">RNA-binding</keyword>
<proteinExistence type="inferred from homology"/>
<evidence type="ECO:0000313" key="15">
    <source>
        <dbReference type="EMBL" id="BCK81256.1"/>
    </source>
</evidence>
<dbReference type="Pfam" id="PF01189">
    <property type="entry name" value="Methyltr_RsmB-F"/>
    <property type="match status" value="1"/>
</dbReference>
<dbReference type="PANTHER" id="PTHR22807">
    <property type="entry name" value="NOP2 YEAST -RELATED NOL1/NOP2/FMU SUN DOMAIN-CONTAINING"/>
    <property type="match status" value="1"/>
</dbReference>
<dbReference type="PANTHER" id="PTHR22807:SF53">
    <property type="entry name" value="RIBOSOMAL RNA SMALL SUBUNIT METHYLTRANSFERASE B-RELATED"/>
    <property type="match status" value="1"/>
</dbReference>
<comment type="function">
    <text evidence="1">Specifically methylates the cytosine at position 967 (m5C967) of 16S rRNA.</text>
</comment>
<evidence type="ECO:0000256" key="7">
    <source>
        <dbReference type="ARBA" id="ARBA00022679"/>
    </source>
</evidence>
<dbReference type="Gene3D" id="1.10.940.10">
    <property type="entry name" value="NusB-like"/>
    <property type="match status" value="1"/>
</dbReference>
<dbReference type="InterPro" id="IPR023267">
    <property type="entry name" value="RCMT"/>
</dbReference>
<evidence type="ECO:0000256" key="10">
    <source>
        <dbReference type="ARBA" id="ARBA00030399"/>
    </source>
</evidence>
<evidence type="ECO:0000256" key="1">
    <source>
        <dbReference type="ARBA" id="ARBA00002724"/>
    </source>
</evidence>
<evidence type="ECO:0000256" key="11">
    <source>
        <dbReference type="ARBA" id="ARBA00031088"/>
    </source>
</evidence>
<dbReference type="InterPro" id="IPR054728">
    <property type="entry name" value="RsmB-like_ferredoxin"/>
</dbReference>
<dbReference type="GO" id="GO:0008649">
    <property type="term" value="F:rRNA methyltransferase activity"/>
    <property type="evidence" value="ECO:0007669"/>
    <property type="project" value="InterPro"/>
</dbReference>
<dbReference type="Gene3D" id="3.30.70.1170">
    <property type="entry name" value="Sun protein, domain 3"/>
    <property type="match status" value="1"/>
</dbReference>
<accession>A0A810Q6F7</accession>
<dbReference type="InterPro" id="IPR029063">
    <property type="entry name" value="SAM-dependent_MTases_sf"/>
</dbReference>
<dbReference type="Gene3D" id="3.40.50.150">
    <property type="entry name" value="Vaccinia Virus protein VP39"/>
    <property type="match status" value="1"/>
</dbReference>
<evidence type="ECO:0000256" key="9">
    <source>
        <dbReference type="ARBA" id="ARBA00022884"/>
    </source>
</evidence>
<evidence type="ECO:0000256" key="3">
    <source>
        <dbReference type="ARBA" id="ARBA00012140"/>
    </source>
</evidence>
<gene>
    <name evidence="15" type="ORF">MM50RIKEN_10190</name>
</gene>
<dbReference type="AlphaFoldDB" id="A0A810Q6F7"/>
<dbReference type="Pfam" id="PF01029">
    <property type="entry name" value="NusB"/>
    <property type="match status" value="1"/>
</dbReference>
<keyword evidence="5" id="KW-0698">rRNA processing</keyword>
<keyword evidence="16" id="KW-1185">Reference proteome</keyword>
<keyword evidence="6 13" id="KW-0489">Methyltransferase</keyword>
<dbReference type="NCBIfam" id="TIGR00563">
    <property type="entry name" value="rsmB"/>
    <property type="match status" value="1"/>
</dbReference>